<evidence type="ECO:0000313" key="1">
    <source>
        <dbReference type="EMBL" id="GIX95228.1"/>
    </source>
</evidence>
<protein>
    <submittedName>
        <fullName evidence="1">Uncharacterized protein</fullName>
    </submittedName>
</protein>
<dbReference type="Proteomes" id="UP001054837">
    <property type="component" value="Unassembled WGS sequence"/>
</dbReference>
<dbReference type="AlphaFoldDB" id="A0AAV4PFM2"/>
<evidence type="ECO:0000313" key="2">
    <source>
        <dbReference type="Proteomes" id="UP001054837"/>
    </source>
</evidence>
<proteinExistence type="predicted"/>
<reference evidence="1 2" key="1">
    <citation type="submission" date="2021-06" db="EMBL/GenBank/DDBJ databases">
        <title>Caerostris darwini draft genome.</title>
        <authorList>
            <person name="Kono N."/>
            <person name="Arakawa K."/>
        </authorList>
    </citation>
    <scope>NUCLEOTIDE SEQUENCE [LARGE SCALE GENOMIC DNA]</scope>
</reference>
<gene>
    <name evidence="1" type="ORF">CDAR_546641</name>
</gene>
<sequence>MSRRLLVTKISAHLQIFRQKRDASHTLWKSDLLNHVHAGKRLDQPTFTTYEEAAKQGVGDSIWGIILGWRKVGWMRVLQRISSYSMKEKE</sequence>
<keyword evidence="2" id="KW-1185">Reference proteome</keyword>
<dbReference type="EMBL" id="BPLQ01002709">
    <property type="protein sequence ID" value="GIX95228.1"/>
    <property type="molecule type" value="Genomic_DNA"/>
</dbReference>
<accession>A0AAV4PFM2</accession>
<comment type="caution">
    <text evidence="1">The sequence shown here is derived from an EMBL/GenBank/DDBJ whole genome shotgun (WGS) entry which is preliminary data.</text>
</comment>
<organism evidence="1 2">
    <name type="scientific">Caerostris darwini</name>
    <dbReference type="NCBI Taxonomy" id="1538125"/>
    <lineage>
        <taxon>Eukaryota</taxon>
        <taxon>Metazoa</taxon>
        <taxon>Ecdysozoa</taxon>
        <taxon>Arthropoda</taxon>
        <taxon>Chelicerata</taxon>
        <taxon>Arachnida</taxon>
        <taxon>Araneae</taxon>
        <taxon>Araneomorphae</taxon>
        <taxon>Entelegynae</taxon>
        <taxon>Araneoidea</taxon>
        <taxon>Araneidae</taxon>
        <taxon>Caerostris</taxon>
    </lineage>
</organism>
<name>A0AAV4PFM2_9ARAC</name>